<dbReference type="EMBL" id="MU273792">
    <property type="protein sequence ID" value="KAI0028107.1"/>
    <property type="molecule type" value="Genomic_DNA"/>
</dbReference>
<proteinExistence type="predicted"/>
<sequence length="481" mass="53503">MPTVIGMRRRSKSLTDDCPSLVESIGIDPGPLRTSSPSVISASDVSSLESDDEPAKNGGQSSPPSSGPRTRHKAVPPTPTRPSSWADIDPSVLLALAAPIGSWLTGGDHVKNLFLVLLLVIYLHQLITVPWELYLKARSRRPHTLYPPSAKNGDPEVSRLQMLAKNELYQLEIIYLLLTVVAPFLGATMLRYVLRSLSGVDNLSWFSTTLFVLATGIRPWSHLLHRLRSHTEELHSVIHYPTPEVQLIADARVQALLDRVQALESELAEMRLHMTTESRLQEAYDDLGESIDRIERARKKNERKTEAARLAQESRISVLEKASMRAFDKRRMHFAGSLPPYAVAQGYSHPHTARVFSAFVRILYYFWYLITLSFLAKTATPPQSPSQHTHHNGRLPPRRMKSPPGQLETIQEDSHEAPGAPDSESDSDFADTEAPRVAHSRTALVDSASAADVAANVVTIPYRLSLRLLKTFAPPVGRLWV</sequence>
<dbReference type="Proteomes" id="UP000814128">
    <property type="component" value="Unassembled WGS sequence"/>
</dbReference>
<organism evidence="1 2">
    <name type="scientific">Vararia minispora EC-137</name>
    <dbReference type="NCBI Taxonomy" id="1314806"/>
    <lineage>
        <taxon>Eukaryota</taxon>
        <taxon>Fungi</taxon>
        <taxon>Dikarya</taxon>
        <taxon>Basidiomycota</taxon>
        <taxon>Agaricomycotina</taxon>
        <taxon>Agaricomycetes</taxon>
        <taxon>Russulales</taxon>
        <taxon>Lachnocladiaceae</taxon>
        <taxon>Vararia</taxon>
    </lineage>
</organism>
<protein>
    <submittedName>
        <fullName evidence="1">Uncharacterized protein</fullName>
    </submittedName>
</protein>
<keyword evidence="2" id="KW-1185">Reference proteome</keyword>
<reference evidence="1" key="2">
    <citation type="journal article" date="2022" name="New Phytol.">
        <title>Evolutionary transition to the ectomycorrhizal habit in the genomes of a hyperdiverse lineage of mushroom-forming fungi.</title>
        <authorList>
            <person name="Looney B."/>
            <person name="Miyauchi S."/>
            <person name="Morin E."/>
            <person name="Drula E."/>
            <person name="Courty P.E."/>
            <person name="Kohler A."/>
            <person name="Kuo A."/>
            <person name="LaButti K."/>
            <person name="Pangilinan J."/>
            <person name="Lipzen A."/>
            <person name="Riley R."/>
            <person name="Andreopoulos W."/>
            <person name="He G."/>
            <person name="Johnson J."/>
            <person name="Nolan M."/>
            <person name="Tritt A."/>
            <person name="Barry K.W."/>
            <person name="Grigoriev I.V."/>
            <person name="Nagy L.G."/>
            <person name="Hibbett D."/>
            <person name="Henrissat B."/>
            <person name="Matheny P.B."/>
            <person name="Labbe J."/>
            <person name="Martin F.M."/>
        </authorList>
    </citation>
    <scope>NUCLEOTIDE SEQUENCE</scope>
    <source>
        <strain evidence="1">EC-137</strain>
    </source>
</reference>
<evidence type="ECO:0000313" key="2">
    <source>
        <dbReference type="Proteomes" id="UP000814128"/>
    </source>
</evidence>
<gene>
    <name evidence="1" type="ORF">K488DRAFT_74030</name>
</gene>
<name>A0ACB8Q8Q7_9AGAM</name>
<accession>A0ACB8Q8Q7</accession>
<evidence type="ECO:0000313" key="1">
    <source>
        <dbReference type="EMBL" id="KAI0028107.1"/>
    </source>
</evidence>
<comment type="caution">
    <text evidence="1">The sequence shown here is derived from an EMBL/GenBank/DDBJ whole genome shotgun (WGS) entry which is preliminary data.</text>
</comment>
<reference evidence="1" key="1">
    <citation type="submission" date="2021-02" db="EMBL/GenBank/DDBJ databases">
        <authorList>
            <consortium name="DOE Joint Genome Institute"/>
            <person name="Ahrendt S."/>
            <person name="Looney B.P."/>
            <person name="Miyauchi S."/>
            <person name="Morin E."/>
            <person name="Drula E."/>
            <person name="Courty P.E."/>
            <person name="Chicoki N."/>
            <person name="Fauchery L."/>
            <person name="Kohler A."/>
            <person name="Kuo A."/>
            <person name="Labutti K."/>
            <person name="Pangilinan J."/>
            <person name="Lipzen A."/>
            <person name="Riley R."/>
            <person name="Andreopoulos W."/>
            <person name="He G."/>
            <person name="Johnson J."/>
            <person name="Barry K.W."/>
            <person name="Grigoriev I.V."/>
            <person name="Nagy L."/>
            <person name="Hibbett D."/>
            <person name="Henrissat B."/>
            <person name="Matheny P.B."/>
            <person name="Labbe J."/>
            <person name="Martin F."/>
        </authorList>
    </citation>
    <scope>NUCLEOTIDE SEQUENCE</scope>
    <source>
        <strain evidence="1">EC-137</strain>
    </source>
</reference>